<evidence type="ECO:0000256" key="3">
    <source>
        <dbReference type="ARBA" id="ARBA00008088"/>
    </source>
</evidence>
<comment type="caution">
    <text evidence="9">The sequence shown here is derived from an EMBL/GenBank/DDBJ whole genome shotgun (WGS) entry which is preliminary data.</text>
</comment>
<dbReference type="SUPFAM" id="SSF75445">
    <property type="entry name" value="D-ribose-5-phosphate isomerase (RpiA), lid domain"/>
    <property type="match status" value="1"/>
</dbReference>
<dbReference type="PANTHER" id="PTHR11934:SF0">
    <property type="entry name" value="RIBOSE-5-PHOSPHATE ISOMERASE"/>
    <property type="match status" value="1"/>
</dbReference>
<dbReference type="UniPathway" id="UPA00115">
    <property type="reaction ID" value="UER00412"/>
</dbReference>
<comment type="catalytic activity">
    <reaction evidence="1">
        <text>aldehydo-D-ribose 5-phosphate = D-ribulose 5-phosphate</text>
        <dbReference type="Rhea" id="RHEA:14657"/>
        <dbReference type="ChEBI" id="CHEBI:58121"/>
        <dbReference type="ChEBI" id="CHEBI:58273"/>
        <dbReference type="EC" id="5.3.1.6"/>
    </reaction>
</comment>
<dbReference type="AlphaFoldDB" id="A0A8H6FI84"/>
<evidence type="ECO:0000313" key="10">
    <source>
        <dbReference type="Proteomes" id="UP000593566"/>
    </source>
</evidence>
<dbReference type="GeneID" id="59335529"/>
<comment type="pathway">
    <text evidence="2">Carbohydrate degradation; pentose phosphate pathway; D-ribose 5-phosphate from D-ribulose 5-phosphate (non-oxidative stage): step 1/1.</text>
</comment>
<accession>A0A8H6FI84</accession>
<evidence type="ECO:0000256" key="8">
    <source>
        <dbReference type="ARBA" id="ARBA00032273"/>
    </source>
</evidence>
<organism evidence="9 10">
    <name type="scientific">Letharia lupina</name>
    <dbReference type="NCBI Taxonomy" id="560253"/>
    <lineage>
        <taxon>Eukaryota</taxon>
        <taxon>Fungi</taxon>
        <taxon>Dikarya</taxon>
        <taxon>Ascomycota</taxon>
        <taxon>Pezizomycotina</taxon>
        <taxon>Lecanoromycetes</taxon>
        <taxon>OSLEUM clade</taxon>
        <taxon>Lecanoromycetidae</taxon>
        <taxon>Lecanorales</taxon>
        <taxon>Lecanorineae</taxon>
        <taxon>Parmeliaceae</taxon>
        <taxon>Letharia</taxon>
    </lineage>
</organism>
<proteinExistence type="inferred from homology"/>
<reference evidence="9 10" key="1">
    <citation type="journal article" date="2020" name="Genomics">
        <title>Complete, high-quality genomes from long-read metagenomic sequencing of two wolf lichen thalli reveals enigmatic genome architecture.</title>
        <authorList>
            <person name="McKenzie S.K."/>
            <person name="Walston R.F."/>
            <person name="Allen J.L."/>
        </authorList>
    </citation>
    <scope>NUCLEOTIDE SEQUENCE [LARGE SCALE GENOMIC DNA]</scope>
    <source>
        <strain evidence="9">WasteWater1</strain>
    </source>
</reference>
<evidence type="ECO:0000313" key="9">
    <source>
        <dbReference type="EMBL" id="KAF6229015.1"/>
    </source>
</evidence>
<comment type="similarity">
    <text evidence="3">Belongs to the ribose 5-phosphate isomerase family.</text>
</comment>
<evidence type="ECO:0000256" key="4">
    <source>
        <dbReference type="ARBA" id="ARBA00011959"/>
    </source>
</evidence>
<evidence type="ECO:0000256" key="1">
    <source>
        <dbReference type="ARBA" id="ARBA00001713"/>
    </source>
</evidence>
<dbReference type="Pfam" id="PF06026">
    <property type="entry name" value="Rib_5-P_isom_A"/>
    <property type="match status" value="1"/>
</dbReference>
<dbReference type="Gene3D" id="3.40.50.1360">
    <property type="match status" value="1"/>
</dbReference>
<dbReference type="CDD" id="cd01398">
    <property type="entry name" value="RPI_A"/>
    <property type="match status" value="1"/>
</dbReference>
<evidence type="ECO:0000256" key="7">
    <source>
        <dbReference type="ARBA" id="ARBA00029734"/>
    </source>
</evidence>
<protein>
    <recommendedName>
        <fullName evidence="5">Ribose-5-phosphate isomerase</fullName>
        <ecNumber evidence="4">5.3.1.6</ecNumber>
    </recommendedName>
    <alternativeName>
        <fullName evidence="8">D-ribose-5-phosphate ketol-isomerase</fullName>
    </alternativeName>
    <alternativeName>
        <fullName evidence="7">Phosphoriboisomerase</fullName>
    </alternativeName>
</protein>
<evidence type="ECO:0000256" key="6">
    <source>
        <dbReference type="ARBA" id="ARBA00023235"/>
    </source>
</evidence>
<dbReference type="InterPro" id="IPR004788">
    <property type="entry name" value="Ribose5P_isomerase_type_A"/>
</dbReference>
<dbReference type="Gene3D" id="3.30.70.260">
    <property type="match status" value="1"/>
</dbReference>
<dbReference type="Proteomes" id="UP000593566">
    <property type="component" value="Unassembled WGS sequence"/>
</dbReference>
<keyword evidence="6" id="KW-0413">Isomerase</keyword>
<name>A0A8H6FI84_9LECA</name>
<dbReference type="SUPFAM" id="SSF100950">
    <property type="entry name" value="NagB/RpiA/CoA transferase-like"/>
    <property type="match status" value="1"/>
</dbReference>
<dbReference type="NCBIfam" id="TIGR00021">
    <property type="entry name" value="rpiA"/>
    <property type="match status" value="1"/>
</dbReference>
<dbReference type="GO" id="GO:0009052">
    <property type="term" value="P:pentose-phosphate shunt, non-oxidative branch"/>
    <property type="evidence" value="ECO:0007669"/>
    <property type="project" value="InterPro"/>
</dbReference>
<dbReference type="PANTHER" id="PTHR11934">
    <property type="entry name" value="RIBOSE-5-PHOSPHATE ISOMERASE"/>
    <property type="match status" value="1"/>
</dbReference>
<dbReference type="GO" id="GO:0005737">
    <property type="term" value="C:cytoplasm"/>
    <property type="evidence" value="ECO:0007669"/>
    <property type="project" value="TreeGrafter"/>
</dbReference>
<dbReference type="FunFam" id="3.40.50.1360:FF:000014">
    <property type="entry name" value="Ribose 5-phosphate isomerase"/>
    <property type="match status" value="1"/>
</dbReference>
<dbReference type="EMBL" id="JACCJB010000003">
    <property type="protein sequence ID" value="KAF6229015.1"/>
    <property type="molecule type" value="Genomic_DNA"/>
</dbReference>
<sequence>MLKTITAHSRLLLRSSSVPRSRLLPHAMDFPKPVSDASLPPMSTSAATRLSAIEFAKRAAAQLAVKEHFDAEARYIGIGSGSTIVYVVEAIKELKDPRIQDILFVPTGYQSRQVILKAGLKDMKFDSLPADTLLEVAFDGADEIDEDLNCVKGGGACLYQEKLVATQASKFICVADHRKLQPRLLTTWPTIPIEVEPLAVTTVISALKNLGSSAPFLREGLIQKAGPIKTDQDNFIVDAPFPSLLLYTDIEQAAKQGVKGLKGQGEDGQWEVQALAKEIKAIEGVLSVGLFVGENGVQAKARGKIAGGQKPIAAYFGMEDGSVAVRMTQDDGTVVLRK</sequence>
<evidence type="ECO:0000256" key="5">
    <source>
        <dbReference type="ARBA" id="ARBA00019150"/>
    </source>
</evidence>
<dbReference type="InterPro" id="IPR037171">
    <property type="entry name" value="NagB/RpiA_transferase-like"/>
</dbReference>
<dbReference type="GO" id="GO:0004751">
    <property type="term" value="F:ribose-5-phosphate isomerase activity"/>
    <property type="evidence" value="ECO:0007669"/>
    <property type="project" value="UniProtKB-EC"/>
</dbReference>
<evidence type="ECO:0000256" key="2">
    <source>
        <dbReference type="ARBA" id="ARBA00004988"/>
    </source>
</evidence>
<gene>
    <name evidence="9" type="ORF">HO133_007129</name>
</gene>
<dbReference type="EC" id="5.3.1.6" evidence="4"/>
<keyword evidence="10" id="KW-1185">Reference proteome</keyword>
<dbReference type="RefSeq" id="XP_037156657.1">
    <property type="nucleotide sequence ID" value="XM_037298022.1"/>
</dbReference>
<dbReference type="GO" id="GO:0006014">
    <property type="term" value="P:D-ribose metabolic process"/>
    <property type="evidence" value="ECO:0007669"/>
    <property type="project" value="TreeGrafter"/>
</dbReference>